<accession>A0AAN9GL89</accession>
<evidence type="ECO:0000256" key="1">
    <source>
        <dbReference type="ARBA" id="ARBA00001947"/>
    </source>
</evidence>
<dbReference type="AlphaFoldDB" id="A0AAN9GL89"/>
<dbReference type="Gene3D" id="3.40.630.10">
    <property type="entry name" value="Zn peptidases"/>
    <property type="match status" value="1"/>
</dbReference>
<dbReference type="InterPro" id="IPR007484">
    <property type="entry name" value="Peptidase_M28"/>
</dbReference>
<organism evidence="5 6">
    <name type="scientific">Littorina saxatilis</name>
    <dbReference type="NCBI Taxonomy" id="31220"/>
    <lineage>
        <taxon>Eukaryota</taxon>
        <taxon>Metazoa</taxon>
        <taxon>Spiralia</taxon>
        <taxon>Lophotrochozoa</taxon>
        <taxon>Mollusca</taxon>
        <taxon>Gastropoda</taxon>
        <taxon>Caenogastropoda</taxon>
        <taxon>Littorinimorpha</taxon>
        <taxon>Littorinoidea</taxon>
        <taxon>Littorinidae</taxon>
        <taxon>Littorina</taxon>
    </lineage>
</organism>
<evidence type="ECO:0000313" key="6">
    <source>
        <dbReference type="Proteomes" id="UP001374579"/>
    </source>
</evidence>
<comment type="cofactor">
    <cofactor evidence="1">
        <name>Zn(2+)</name>
        <dbReference type="ChEBI" id="CHEBI:29105"/>
    </cofactor>
</comment>
<gene>
    <name evidence="5" type="ORF">V1264_014651</name>
</gene>
<dbReference type="GO" id="GO:0008235">
    <property type="term" value="F:metalloexopeptidase activity"/>
    <property type="evidence" value="ECO:0007669"/>
    <property type="project" value="InterPro"/>
</dbReference>
<evidence type="ECO:0000313" key="5">
    <source>
        <dbReference type="EMBL" id="KAK7110840.1"/>
    </source>
</evidence>
<keyword evidence="6" id="KW-1185">Reference proteome</keyword>
<comment type="caution">
    <text evidence="5">The sequence shown here is derived from an EMBL/GenBank/DDBJ whole genome shotgun (WGS) entry which is preliminary data.</text>
</comment>
<dbReference type="SUPFAM" id="SSF53187">
    <property type="entry name" value="Zn-dependent exopeptidases"/>
    <property type="match status" value="1"/>
</dbReference>
<evidence type="ECO:0000256" key="3">
    <source>
        <dbReference type="SAM" id="SignalP"/>
    </source>
</evidence>
<dbReference type="EMBL" id="JBAMIC010000003">
    <property type="protein sequence ID" value="KAK7110840.1"/>
    <property type="molecule type" value="Genomic_DNA"/>
</dbReference>
<comment type="similarity">
    <text evidence="2">Belongs to the peptidase M28 family. M28B subfamily.</text>
</comment>
<name>A0AAN9GL89_9CAEN</name>
<proteinExistence type="inferred from homology"/>
<evidence type="ECO:0000259" key="4">
    <source>
        <dbReference type="Pfam" id="PF04389"/>
    </source>
</evidence>
<evidence type="ECO:0000256" key="2">
    <source>
        <dbReference type="ARBA" id="ARBA00005634"/>
    </source>
</evidence>
<feature type="domain" description="Peptidase M28" evidence="4">
    <location>
        <begin position="83"/>
        <end position="334"/>
    </location>
</feature>
<dbReference type="InterPro" id="IPR045175">
    <property type="entry name" value="M28_fam"/>
</dbReference>
<feature type="signal peptide" evidence="3">
    <location>
        <begin position="1"/>
        <end position="21"/>
    </location>
</feature>
<protein>
    <recommendedName>
        <fullName evidence="4">Peptidase M28 domain-containing protein</fullName>
    </recommendedName>
</protein>
<dbReference type="PANTHER" id="PTHR12147:SF26">
    <property type="entry name" value="PEPTIDASE M28 DOMAIN-CONTAINING PROTEIN"/>
    <property type="match status" value="1"/>
</dbReference>
<reference evidence="5 6" key="1">
    <citation type="submission" date="2024-02" db="EMBL/GenBank/DDBJ databases">
        <title>Chromosome-scale genome assembly of the rough periwinkle Littorina saxatilis.</title>
        <authorList>
            <person name="De Jode A."/>
            <person name="Faria R."/>
            <person name="Formenti G."/>
            <person name="Sims Y."/>
            <person name="Smith T.P."/>
            <person name="Tracey A."/>
            <person name="Wood J.M.D."/>
            <person name="Zagrodzka Z.B."/>
            <person name="Johannesson K."/>
            <person name="Butlin R.K."/>
            <person name="Leder E.H."/>
        </authorList>
    </citation>
    <scope>NUCLEOTIDE SEQUENCE [LARGE SCALE GENOMIC DNA]</scope>
    <source>
        <strain evidence="5">Snail1</strain>
        <tissue evidence="5">Muscle</tissue>
    </source>
</reference>
<keyword evidence="3" id="KW-0732">Signal</keyword>
<feature type="chain" id="PRO_5042920391" description="Peptidase M28 domain-containing protein" evidence="3">
    <location>
        <begin position="22"/>
        <end position="378"/>
    </location>
</feature>
<dbReference type="GO" id="GO:0006508">
    <property type="term" value="P:proteolysis"/>
    <property type="evidence" value="ECO:0007669"/>
    <property type="project" value="InterPro"/>
</dbReference>
<dbReference type="PANTHER" id="PTHR12147">
    <property type="entry name" value="METALLOPEPTIDASE M28 FAMILY MEMBER"/>
    <property type="match status" value="1"/>
</dbReference>
<sequence>MAVFSLFLLFTLVSQLTPCSCGVDTVWMNTTLSQHFSQPRHHVANPGYKQQTMTFIRDEFRALGLETHIHTFPTLLGNVTGVNVIGVLKGRHFNTPSDRIVGIGAHYDTMRNTPGVNDNGAAVVVMLQAARELSPHPVRNYTLFFVAFDFEEWESSSNIRVACGHISCGSKSLVKQWMENFWSVPLGWRGMFIMDTIMNFDNSRSSQHFPRVFEQVFRSQAQSINSDGGRGDFLMVAGRKQDKMLQQAFHAAWTNSGQPQFELESFTVPAMTAHFEAFLRSDHVAFWEVQMSAVFISDTADYRSYMSACYHQACDRMDKVTPSMLDFAAKTCRTLISVLDKMAPVVDATSASDGQRSSGILSVCLAILALVLCHFQTR</sequence>
<dbReference type="Proteomes" id="UP001374579">
    <property type="component" value="Unassembled WGS sequence"/>
</dbReference>
<dbReference type="Pfam" id="PF04389">
    <property type="entry name" value="Peptidase_M28"/>
    <property type="match status" value="1"/>
</dbReference>